<reference evidence="2" key="1">
    <citation type="submission" date="2022-03" db="EMBL/GenBank/DDBJ databases">
        <title>A functionally conserved STORR gene fusion in Papaver species that diverged 16.8 million years ago.</title>
        <authorList>
            <person name="Catania T."/>
        </authorList>
    </citation>
    <scope>NUCLEOTIDE SEQUENCE</scope>
    <source>
        <strain evidence="2">S-191538</strain>
    </source>
</reference>
<dbReference type="AlphaFoldDB" id="A0AA41SL55"/>
<keyword evidence="3" id="KW-1185">Reference proteome</keyword>
<name>A0AA41SL55_PAPNU</name>
<dbReference type="PANTHER" id="PTHR34395">
    <property type="entry name" value="OS11G0427500 PROTEIN"/>
    <property type="match status" value="1"/>
</dbReference>
<comment type="caution">
    <text evidence="2">The sequence shown here is derived from an EMBL/GenBank/DDBJ whole genome shotgun (WGS) entry which is preliminary data.</text>
</comment>
<organism evidence="2 3">
    <name type="scientific">Papaver nudicaule</name>
    <name type="common">Iceland poppy</name>
    <dbReference type="NCBI Taxonomy" id="74823"/>
    <lineage>
        <taxon>Eukaryota</taxon>
        <taxon>Viridiplantae</taxon>
        <taxon>Streptophyta</taxon>
        <taxon>Embryophyta</taxon>
        <taxon>Tracheophyta</taxon>
        <taxon>Spermatophyta</taxon>
        <taxon>Magnoliopsida</taxon>
        <taxon>Ranunculales</taxon>
        <taxon>Papaveraceae</taxon>
        <taxon>Papaveroideae</taxon>
        <taxon>Papaver</taxon>
    </lineage>
</organism>
<sequence>MLVNPSGPSMQGDASSSSGDDVDISNGRNKRKSAAASSPGPRKRNRKGAPGDAIVEAMLEIAAASKMRAAAMSKNEDQFSISTCIKVLDEIQGLDQRIYFFALDLFENPNARETFISLKSERRVTWLQGKSSSSISGNMV</sequence>
<feature type="region of interest" description="Disordered" evidence="1">
    <location>
        <begin position="1"/>
        <end position="51"/>
    </location>
</feature>
<gene>
    <name evidence="2" type="ORF">MKW94_025306</name>
</gene>
<accession>A0AA41SL55</accession>
<dbReference type="EMBL" id="JAJJMA010172650">
    <property type="protein sequence ID" value="MCL7036840.1"/>
    <property type="molecule type" value="Genomic_DNA"/>
</dbReference>
<dbReference type="PANTHER" id="PTHR34395:SF15">
    <property type="entry name" value="OS09G0292400 PROTEIN"/>
    <property type="match status" value="1"/>
</dbReference>
<evidence type="ECO:0000313" key="2">
    <source>
        <dbReference type="EMBL" id="MCL7036840.1"/>
    </source>
</evidence>
<evidence type="ECO:0000256" key="1">
    <source>
        <dbReference type="SAM" id="MobiDB-lite"/>
    </source>
</evidence>
<feature type="compositionally biased region" description="Low complexity" evidence="1">
    <location>
        <begin position="1"/>
        <end position="27"/>
    </location>
</feature>
<proteinExistence type="predicted"/>
<evidence type="ECO:0000313" key="3">
    <source>
        <dbReference type="Proteomes" id="UP001177140"/>
    </source>
</evidence>
<dbReference type="Proteomes" id="UP001177140">
    <property type="component" value="Unassembled WGS sequence"/>
</dbReference>
<protein>
    <submittedName>
        <fullName evidence="2">Uncharacterized protein</fullName>
    </submittedName>
</protein>